<dbReference type="EMBL" id="NDXW01000010">
    <property type="protein sequence ID" value="RDH41319.1"/>
    <property type="molecule type" value="Genomic_DNA"/>
</dbReference>
<dbReference type="Gene3D" id="3.40.1580.10">
    <property type="entry name" value="SMI1/KNR4-like"/>
    <property type="match status" value="1"/>
</dbReference>
<protein>
    <recommendedName>
        <fullName evidence="3">SMI1/KNR4 family protein</fullName>
    </recommendedName>
</protein>
<evidence type="ECO:0000313" key="2">
    <source>
        <dbReference type="Proteomes" id="UP000257039"/>
    </source>
</evidence>
<dbReference type="InterPro" id="IPR037883">
    <property type="entry name" value="Knr4/Smi1-like_sf"/>
</dbReference>
<dbReference type="AlphaFoldDB" id="A0A4P9VG55"/>
<reference evidence="1 2" key="1">
    <citation type="submission" date="2017-04" db="EMBL/GenBank/DDBJ databases">
        <title>Draft genome sequence of Zooshikella ganghwensis VG4 isolated from Red Sea sediments.</title>
        <authorList>
            <person name="Rehman Z."/>
            <person name="Alam I."/>
            <person name="Kamau A."/>
            <person name="Bajic V."/>
            <person name="Leiknes T."/>
        </authorList>
    </citation>
    <scope>NUCLEOTIDE SEQUENCE [LARGE SCALE GENOMIC DNA]</scope>
    <source>
        <strain evidence="1 2">VG4</strain>
    </source>
</reference>
<dbReference type="RefSeq" id="WP_094789946.1">
    <property type="nucleotide sequence ID" value="NZ_NDXW01000010.1"/>
</dbReference>
<organism evidence="1 2">
    <name type="scientific">Zooshikella ganghwensis</name>
    <dbReference type="NCBI Taxonomy" id="202772"/>
    <lineage>
        <taxon>Bacteria</taxon>
        <taxon>Pseudomonadati</taxon>
        <taxon>Pseudomonadota</taxon>
        <taxon>Gammaproteobacteria</taxon>
        <taxon>Oceanospirillales</taxon>
        <taxon>Zooshikellaceae</taxon>
        <taxon>Zooshikella</taxon>
    </lineage>
</organism>
<keyword evidence="2" id="KW-1185">Reference proteome</keyword>
<dbReference type="Proteomes" id="UP000257039">
    <property type="component" value="Unassembled WGS sequence"/>
</dbReference>
<evidence type="ECO:0000313" key="1">
    <source>
        <dbReference type="EMBL" id="RDH41319.1"/>
    </source>
</evidence>
<name>A0A4P9VG55_9GAMM</name>
<comment type="caution">
    <text evidence="1">The sequence shown here is derived from an EMBL/GenBank/DDBJ whole genome shotgun (WGS) entry which is preliminary data.</text>
</comment>
<gene>
    <name evidence="1" type="ORF">B9G39_29050</name>
</gene>
<evidence type="ECO:0008006" key="3">
    <source>
        <dbReference type="Google" id="ProtNLM"/>
    </source>
</evidence>
<sequence>MSSYRESDFISTINKYLSLAIERNYIKSSKIIGLNRNDIVKLEEKIGLEFPKAYKAFLGVCGREPAEFWSNVGFVESLINQSISGAHNLLK</sequence>
<proteinExistence type="predicted"/>
<dbReference type="SUPFAM" id="SSF160631">
    <property type="entry name" value="SMI1/KNR4-like"/>
    <property type="match status" value="1"/>
</dbReference>
<accession>A0A4P9VG55</accession>